<dbReference type="Gene3D" id="3.20.20.80">
    <property type="entry name" value="Glycosidases"/>
    <property type="match status" value="1"/>
</dbReference>
<dbReference type="Pfam" id="PF14871">
    <property type="entry name" value="GHL6"/>
    <property type="match status" value="1"/>
</dbReference>
<accession>A0ABW4L4P9</accession>
<dbReference type="InterPro" id="IPR017853">
    <property type="entry name" value="GH"/>
</dbReference>
<evidence type="ECO:0000313" key="2">
    <source>
        <dbReference type="Proteomes" id="UP001597277"/>
    </source>
</evidence>
<organism evidence="1 2">
    <name type="scientific">Georgenia deserti</name>
    <dbReference type="NCBI Taxonomy" id="2093781"/>
    <lineage>
        <taxon>Bacteria</taxon>
        <taxon>Bacillati</taxon>
        <taxon>Actinomycetota</taxon>
        <taxon>Actinomycetes</taxon>
        <taxon>Micrococcales</taxon>
        <taxon>Bogoriellaceae</taxon>
        <taxon>Georgenia</taxon>
    </lineage>
</organism>
<keyword evidence="1" id="KW-0326">Glycosidase</keyword>
<gene>
    <name evidence="1" type="ORF">ACFSE6_11375</name>
</gene>
<dbReference type="RefSeq" id="WP_388006729.1">
    <property type="nucleotide sequence ID" value="NZ_JBHUEE010000005.1"/>
</dbReference>
<evidence type="ECO:0000313" key="1">
    <source>
        <dbReference type="EMBL" id="MFD1718440.1"/>
    </source>
</evidence>
<dbReference type="Proteomes" id="UP001597277">
    <property type="component" value="Unassembled WGS sequence"/>
</dbReference>
<dbReference type="SUPFAM" id="SSF52317">
    <property type="entry name" value="Class I glutamine amidotransferase-like"/>
    <property type="match status" value="1"/>
</dbReference>
<sequence>MSSPWWHEPFRGVQTNLREIDADLDVEAVLDFIEDYGADTWLLSVGGIIANYPSELDCQTVNPALAARASGDLIGDAVSAARRRGIRVLARMDFSKVDARRAEEHPEWCFVGPDGRAQIYNGYRSVCPSGEYYQRKMFDVVAEVLSRYDVAGFFFNMMHFNERDYSRRYHGVCHCTSCLSAFRSYAPDVEHPTGPDSPGYQVWRSWSAGVLDDLNTRMREHISELDRDVALMLRESAHITYHEANNAVGRPLWHHLTSESVSAHRSRDRDRTVYVNCTAFVDMPYRWAGEDPNHVAQYLLQAMAHGGHPSTYLMGTPETARYEGLEVGRSLTRFHRDHASLYAGLRSGARVGLVRPHGGSHDARRLAEFRGWYQCLVEQHVPFDVLEQSALDGIDPQQYDLVILADLGPLAPHGVAGVESLLEQGSAVVATGDSAWSRGELQVPGAGSLARWKAEYTTEESLFGLHIPVDSSGDYVPAVGGFGVLEPSSEAEVDWRALGRALYGPPEKCYGHVPVPHPGWVAGRVGRGRLAVVPWRPGQLYHELGLTRVRDAVVAKVFTLTRSGRQVEAELPAQVQVVLGTNRAGATVVHLLNRSGDAPQRFVEPVPVPAGRLRVRTPADPVIARAQVSSEDLSWHREGDVVVFRTPRVGLFEVLEIQWSNN</sequence>
<dbReference type="CDD" id="cd03143">
    <property type="entry name" value="A4_beta-galactosidase_middle_domain"/>
    <property type="match status" value="1"/>
</dbReference>
<keyword evidence="1" id="KW-0378">Hydrolase</keyword>
<dbReference type="SUPFAM" id="SSF51445">
    <property type="entry name" value="(Trans)glycosidases"/>
    <property type="match status" value="1"/>
</dbReference>
<keyword evidence="2" id="KW-1185">Reference proteome</keyword>
<protein>
    <submittedName>
        <fullName evidence="1">Alpha-amylase family protein</fullName>
        <ecNumber evidence="1">3.2.1.-</ecNumber>
    </submittedName>
</protein>
<dbReference type="EC" id="3.2.1.-" evidence="1"/>
<reference evidence="2" key="1">
    <citation type="journal article" date="2019" name="Int. J. Syst. Evol. Microbiol.">
        <title>The Global Catalogue of Microorganisms (GCM) 10K type strain sequencing project: providing services to taxonomists for standard genome sequencing and annotation.</title>
        <authorList>
            <consortium name="The Broad Institute Genomics Platform"/>
            <consortium name="The Broad Institute Genome Sequencing Center for Infectious Disease"/>
            <person name="Wu L."/>
            <person name="Ma J."/>
        </authorList>
    </citation>
    <scope>NUCLEOTIDE SEQUENCE [LARGE SCALE GENOMIC DNA]</scope>
    <source>
        <strain evidence="2">JCM 17130</strain>
    </source>
</reference>
<dbReference type="EMBL" id="JBHUEE010000005">
    <property type="protein sequence ID" value="MFD1718440.1"/>
    <property type="molecule type" value="Genomic_DNA"/>
</dbReference>
<dbReference type="InterPro" id="IPR029062">
    <property type="entry name" value="Class_I_gatase-like"/>
</dbReference>
<name>A0ABW4L4P9_9MICO</name>
<dbReference type="GO" id="GO:0016798">
    <property type="term" value="F:hydrolase activity, acting on glycosyl bonds"/>
    <property type="evidence" value="ECO:0007669"/>
    <property type="project" value="UniProtKB-KW"/>
</dbReference>
<dbReference type="Gene3D" id="3.40.50.880">
    <property type="match status" value="1"/>
</dbReference>
<comment type="caution">
    <text evidence="1">The sequence shown here is derived from an EMBL/GenBank/DDBJ whole genome shotgun (WGS) entry which is preliminary data.</text>
</comment>
<dbReference type="InterPro" id="IPR028212">
    <property type="entry name" value="GHL6"/>
</dbReference>
<proteinExistence type="predicted"/>